<accession>A0ABT7LSF4</accession>
<sequence length="65" mass="7721">MFTHLEPKKAVVTKKNDDKARENWFKEKSKSNEHAQKIMRMTLNKRTIELSHLIGKVLLELKEET</sequence>
<evidence type="ECO:0008006" key="3">
    <source>
        <dbReference type="Google" id="ProtNLM"/>
    </source>
</evidence>
<organism evidence="1 2">
    <name type="scientific">Streptococcus raffinosi</name>
    <dbReference type="NCBI Taxonomy" id="3053355"/>
    <lineage>
        <taxon>Bacteria</taxon>
        <taxon>Bacillati</taxon>
        <taxon>Bacillota</taxon>
        <taxon>Bacilli</taxon>
        <taxon>Lactobacillales</taxon>
        <taxon>Streptococcaceae</taxon>
        <taxon>Streptococcus</taxon>
    </lineage>
</organism>
<name>A0ABT7LSF4_9STRE</name>
<proteinExistence type="predicted"/>
<dbReference type="EMBL" id="JASUZV010000002">
    <property type="protein sequence ID" value="MDL5042955.1"/>
    <property type="molecule type" value="Genomic_DNA"/>
</dbReference>
<gene>
    <name evidence="1" type="ORF">QRD39_02370</name>
</gene>
<keyword evidence="2" id="KW-1185">Reference proteome</keyword>
<comment type="caution">
    <text evidence="1">The sequence shown here is derived from an EMBL/GenBank/DDBJ whole genome shotgun (WGS) entry which is preliminary data.</text>
</comment>
<evidence type="ECO:0000313" key="2">
    <source>
        <dbReference type="Proteomes" id="UP001529255"/>
    </source>
</evidence>
<dbReference type="RefSeq" id="WP_021152352.1">
    <property type="nucleotide sequence ID" value="NZ_JASUZV010000002.1"/>
</dbReference>
<dbReference type="Proteomes" id="UP001529255">
    <property type="component" value="Unassembled WGS sequence"/>
</dbReference>
<reference evidence="1 2" key="1">
    <citation type="submission" date="2023-06" db="EMBL/GenBank/DDBJ databases">
        <title>A potential novel species of Streptococcus isolated from human milk sample.</title>
        <authorList>
            <person name="Nguyen H.V."/>
            <person name="Trinh A.T.V."/>
            <person name="Hoang A.T.L."/>
            <person name="Bui L.N.H."/>
            <person name="Tran Q.T.L."/>
            <person name="Trinh T."/>
        </authorList>
    </citation>
    <scope>NUCLEOTIDE SEQUENCE [LARGE SCALE GENOMIC DNA]</scope>
    <source>
        <strain evidence="1 2">VTCC 12812</strain>
    </source>
</reference>
<evidence type="ECO:0000313" key="1">
    <source>
        <dbReference type="EMBL" id="MDL5042955.1"/>
    </source>
</evidence>
<protein>
    <recommendedName>
        <fullName evidence="3">Phage protein</fullName>
    </recommendedName>
</protein>